<comment type="caution">
    <text evidence="2">The sequence shown here is derived from an EMBL/GenBank/DDBJ whole genome shotgun (WGS) entry which is preliminary data.</text>
</comment>
<sequence>MADASYSSPLTLLSEMATNSPRSQALASLNITPEELEKHTEKMRSFLATAAAAGLDAPVSAATTGETSQHVLADEPLPPPSSEPDLQSTPATTRKRVNSARNHVPIAGVHRNTRSRVSPKTAPSTPSSSADSPSPTSNTTAVVSPIKAQKVSTRNNRVQEDALKAPSSPTIPVPSHT</sequence>
<feature type="compositionally biased region" description="Low complexity" evidence="1">
    <location>
        <begin position="118"/>
        <end position="141"/>
    </location>
</feature>
<evidence type="ECO:0000313" key="2">
    <source>
        <dbReference type="EMBL" id="KAF9517840.1"/>
    </source>
</evidence>
<feature type="compositionally biased region" description="Polar residues" evidence="1">
    <location>
        <begin position="61"/>
        <end position="70"/>
    </location>
</feature>
<name>A0A9P6E138_9AGAM</name>
<proteinExistence type="predicted"/>
<feature type="region of interest" description="Disordered" evidence="1">
    <location>
        <begin position="58"/>
        <end position="177"/>
    </location>
</feature>
<keyword evidence="3" id="KW-1185">Reference proteome</keyword>
<protein>
    <submittedName>
        <fullName evidence="2">Uncharacterized protein</fullName>
    </submittedName>
</protein>
<organism evidence="2 3">
    <name type="scientific">Hydnum rufescens UP504</name>
    <dbReference type="NCBI Taxonomy" id="1448309"/>
    <lineage>
        <taxon>Eukaryota</taxon>
        <taxon>Fungi</taxon>
        <taxon>Dikarya</taxon>
        <taxon>Basidiomycota</taxon>
        <taxon>Agaricomycotina</taxon>
        <taxon>Agaricomycetes</taxon>
        <taxon>Cantharellales</taxon>
        <taxon>Hydnaceae</taxon>
        <taxon>Hydnum</taxon>
    </lineage>
</organism>
<dbReference type="EMBL" id="MU128929">
    <property type="protein sequence ID" value="KAF9517840.1"/>
    <property type="molecule type" value="Genomic_DNA"/>
</dbReference>
<evidence type="ECO:0000313" key="3">
    <source>
        <dbReference type="Proteomes" id="UP000886523"/>
    </source>
</evidence>
<reference evidence="2" key="1">
    <citation type="journal article" date="2020" name="Nat. Commun.">
        <title>Large-scale genome sequencing of mycorrhizal fungi provides insights into the early evolution of symbiotic traits.</title>
        <authorList>
            <person name="Miyauchi S."/>
            <person name="Kiss E."/>
            <person name="Kuo A."/>
            <person name="Drula E."/>
            <person name="Kohler A."/>
            <person name="Sanchez-Garcia M."/>
            <person name="Morin E."/>
            <person name="Andreopoulos B."/>
            <person name="Barry K.W."/>
            <person name="Bonito G."/>
            <person name="Buee M."/>
            <person name="Carver A."/>
            <person name="Chen C."/>
            <person name="Cichocki N."/>
            <person name="Clum A."/>
            <person name="Culley D."/>
            <person name="Crous P.W."/>
            <person name="Fauchery L."/>
            <person name="Girlanda M."/>
            <person name="Hayes R.D."/>
            <person name="Keri Z."/>
            <person name="LaButti K."/>
            <person name="Lipzen A."/>
            <person name="Lombard V."/>
            <person name="Magnuson J."/>
            <person name="Maillard F."/>
            <person name="Murat C."/>
            <person name="Nolan M."/>
            <person name="Ohm R.A."/>
            <person name="Pangilinan J."/>
            <person name="Pereira M.F."/>
            <person name="Perotto S."/>
            <person name="Peter M."/>
            <person name="Pfister S."/>
            <person name="Riley R."/>
            <person name="Sitrit Y."/>
            <person name="Stielow J.B."/>
            <person name="Szollosi G."/>
            <person name="Zifcakova L."/>
            <person name="Stursova M."/>
            <person name="Spatafora J.W."/>
            <person name="Tedersoo L."/>
            <person name="Vaario L.M."/>
            <person name="Yamada A."/>
            <person name="Yan M."/>
            <person name="Wang P."/>
            <person name="Xu J."/>
            <person name="Bruns T."/>
            <person name="Baldrian P."/>
            <person name="Vilgalys R."/>
            <person name="Dunand C."/>
            <person name="Henrissat B."/>
            <person name="Grigoriev I.V."/>
            <person name="Hibbett D."/>
            <person name="Nagy L.G."/>
            <person name="Martin F.M."/>
        </authorList>
    </citation>
    <scope>NUCLEOTIDE SEQUENCE</scope>
    <source>
        <strain evidence="2">UP504</strain>
    </source>
</reference>
<evidence type="ECO:0000256" key="1">
    <source>
        <dbReference type="SAM" id="MobiDB-lite"/>
    </source>
</evidence>
<dbReference type="Proteomes" id="UP000886523">
    <property type="component" value="Unassembled WGS sequence"/>
</dbReference>
<dbReference type="AlphaFoldDB" id="A0A9P6E138"/>
<accession>A0A9P6E138</accession>
<gene>
    <name evidence="2" type="ORF">BS47DRAFT_1359362</name>
</gene>